<dbReference type="HOGENOM" id="CLU_2483817_0_0_1"/>
<proteinExistence type="predicted"/>
<keyword evidence="2" id="KW-1185">Reference proteome</keyword>
<sequence>MRAGTIGGPYAIDAHSGYDFPWSLHHIIPFWAGADHDYYQHEKFMGSYYTSFCWTDAMIGIDKGYKAYHKKEEINRERVKVDSKKVE</sequence>
<dbReference type="KEGG" id="mlr:MELLADRAFT_85761"/>
<evidence type="ECO:0000313" key="1">
    <source>
        <dbReference type="EMBL" id="EGG07343.1"/>
    </source>
</evidence>
<accession>F4RJP1</accession>
<name>F4RJP1_MELLP</name>
<dbReference type="EMBL" id="GL883104">
    <property type="protein sequence ID" value="EGG07343.1"/>
    <property type="molecule type" value="Genomic_DNA"/>
</dbReference>
<gene>
    <name evidence="1" type="ORF">MELLADRAFT_85761</name>
</gene>
<dbReference type="InParanoid" id="F4RJP1"/>
<dbReference type="eggNOG" id="KOG0873">
    <property type="taxonomic scope" value="Eukaryota"/>
</dbReference>
<dbReference type="Proteomes" id="UP000001072">
    <property type="component" value="Unassembled WGS sequence"/>
</dbReference>
<reference evidence="2" key="1">
    <citation type="journal article" date="2011" name="Proc. Natl. Acad. Sci. U.S.A.">
        <title>Obligate biotrophy features unraveled by the genomic analysis of rust fungi.</title>
        <authorList>
            <person name="Duplessis S."/>
            <person name="Cuomo C.A."/>
            <person name="Lin Y.-C."/>
            <person name="Aerts A."/>
            <person name="Tisserant E."/>
            <person name="Veneault-Fourrey C."/>
            <person name="Joly D.L."/>
            <person name="Hacquard S."/>
            <person name="Amselem J."/>
            <person name="Cantarel B.L."/>
            <person name="Chiu R."/>
            <person name="Coutinho P.M."/>
            <person name="Feau N."/>
            <person name="Field M."/>
            <person name="Frey P."/>
            <person name="Gelhaye E."/>
            <person name="Goldberg J."/>
            <person name="Grabherr M.G."/>
            <person name="Kodira C.D."/>
            <person name="Kohler A."/>
            <person name="Kuees U."/>
            <person name="Lindquist E.A."/>
            <person name="Lucas S.M."/>
            <person name="Mago R."/>
            <person name="Mauceli E."/>
            <person name="Morin E."/>
            <person name="Murat C."/>
            <person name="Pangilinan J.L."/>
            <person name="Park R."/>
            <person name="Pearson M."/>
            <person name="Quesneville H."/>
            <person name="Rouhier N."/>
            <person name="Sakthikumar S."/>
            <person name="Salamov A.A."/>
            <person name="Schmutz J."/>
            <person name="Selles B."/>
            <person name="Shapiro H."/>
            <person name="Tanguay P."/>
            <person name="Tuskan G.A."/>
            <person name="Henrissat B."/>
            <person name="Van de Peer Y."/>
            <person name="Rouze P."/>
            <person name="Ellis J.G."/>
            <person name="Dodds P.N."/>
            <person name="Schein J.E."/>
            <person name="Zhong S."/>
            <person name="Hamelin R.C."/>
            <person name="Grigoriev I.V."/>
            <person name="Szabo L.J."/>
            <person name="Martin F."/>
        </authorList>
    </citation>
    <scope>NUCLEOTIDE SEQUENCE [LARGE SCALE GENOMIC DNA]</scope>
    <source>
        <strain evidence="2">98AG31 / pathotype 3-4-7</strain>
    </source>
</reference>
<protein>
    <submittedName>
        <fullName evidence="1">Uncharacterized protein</fullName>
    </submittedName>
</protein>
<evidence type="ECO:0000313" key="2">
    <source>
        <dbReference type="Proteomes" id="UP000001072"/>
    </source>
</evidence>
<dbReference type="OrthoDB" id="1658724at2759"/>
<organism evidence="2">
    <name type="scientific">Melampsora larici-populina (strain 98AG31 / pathotype 3-4-7)</name>
    <name type="common">Poplar leaf rust fungus</name>
    <dbReference type="NCBI Taxonomy" id="747676"/>
    <lineage>
        <taxon>Eukaryota</taxon>
        <taxon>Fungi</taxon>
        <taxon>Dikarya</taxon>
        <taxon>Basidiomycota</taxon>
        <taxon>Pucciniomycotina</taxon>
        <taxon>Pucciniomycetes</taxon>
        <taxon>Pucciniales</taxon>
        <taxon>Melampsoraceae</taxon>
        <taxon>Melampsora</taxon>
    </lineage>
</organism>
<dbReference type="AlphaFoldDB" id="F4RJP1"/>
<dbReference type="GeneID" id="18933951"/>
<dbReference type="VEuPathDB" id="FungiDB:MELLADRAFT_85761"/>
<dbReference type="RefSeq" id="XP_007409250.1">
    <property type="nucleotide sequence ID" value="XM_007409188.1"/>
</dbReference>
<dbReference type="STRING" id="747676.F4RJP1"/>